<feature type="transmembrane region" description="Helical" evidence="6">
    <location>
        <begin position="127"/>
        <end position="147"/>
    </location>
</feature>
<feature type="transmembrane region" description="Helical" evidence="6">
    <location>
        <begin position="262"/>
        <end position="283"/>
    </location>
</feature>
<organism evidence="8 9">
    <name type="scientific">Streptomyces luteolus</name>
    <dbReference type="NCBI Taxonomy" id="3043615"/>
    <lineage>
        <taxon>Bacteria</taxon>
        <taxon>Bacillati</taxon>
        <taxon>Actinomycetota</taxon>
        <taxon>Actinomycetes</taxon>
        <taxon>Kitasatosporales</taxon>
        <taxon>Streptomycetaceae</taxon>
        <taxon>Streptomyces</taxon>
    </lineage>
</organism>
<dbReference type="InterPro" id="IPR036259">
    <property type="entry name" value="MFS_trans_sf"/>
</dbReference>
<feature type="transmembrane region" description="Helical" evidence="6">
    <location>
        <begin position="201"/>
        <end position="222"/>
    </location>
</feature>
<comment type="caution">
    <text evidence="8">The sequence shown here is derived from an EMBL/GenBank/DDBJ whole genome shotgun (WGS) entry which is preliminary data.</text>
</comment>
<feature type="transmembrane region" description="Helical" evidence="6">
    <location>
        <begin position="237"/>
        <end position="255"/>
    </location>
</feature>
<evidence type="ECO:0000313" key="8">
    <source>
        <dbReference type="EMBL" id="MDI3420726.1"/>
    </source>
</evidence>
<dbReference type="PANTHER" id="PTHR43124">
    <property type="entry name" value="PURINE EFFLUX PUMP PBUE"/>
    <property type="match status" value="1"/>
</dbReference>
<evidence type="ECO:0000256" key="6">
    <source>
        <dbReference type="SAM" id="Phobius"/>
    </source>
</evidence>
<comment type="subcellular location">
    <subcellularLocation>
        <location evidence="1">Cell membrane</location>
        <topology evidence="1">Multi-pass membrane protein</topology>
    </subcellularLocation>
</comment>
<keyword evidence="3 6" id="KW-0812">Transmembrane</keyword>
<dbReference type="InterPro" id="IPR011701">
    <property type="entry name" value="MFS"/>
</dbReference>
<name>A0ABT6SYN9_9ACTN</name>
<dbReference type="Gene3D" id="1.20.1250.20">
    <property type="entry name" value="MFS general substrate transporter like domains"/>
    <property type="match status" value="2"/>
</dbReference>
<feature type="transmembrane region" description="Helical" evidence="6">
    <location>
        <begin position="358"/>
        <end position="377"/>
    </location>
</feature>
<dbReference type="RefSeq" id="WP_282536593.1">
    <property type="nucleotide sequence ID" value="NZ_JASCIS010000018.1"/>
</dbReference>
<dbReference type="PROSITE" id="PS50850">
    <property type="entry name" value="MFS"/>
    <property type="match status" value="1"/>
</dbReference>
<evidence type="ECO:0000256" key="5">
    <source>
        <dbReference type="ARBA" id="ARBA00023136"/>
    </source>
</evidence>
<dbReference type="EMBL" id="JASCIS010000018">
    <property type="protein sequence ID" value="MDI3420726.1"/>
    <property type="molecule type" value="Genomic_DNA"/>
</dbReference>
<evidence type="ECO:0000256" key="4">
    <source>
        <dbReference type="ARBA" id="ARBA00022989"/>
    </source>
</evidence>
<feature type="transmembrane region" description="Helical" evidence="6">
    <location>
        <begin position="99"/>
        <end position="120"/>
    </location>
</feature>
<dbReference type="PANTHER" id="PTHR43124:SF3">
    <property type="entry name" value="CHLORAMPHENICOL EFFLUX PUMP RV0191"/>
    <property type="match status" value="1"/>
</dbReference>
<dbReference type="CDD" id="cd17324">
    <property type="entry name" value="MFS_NepI_like"/>
    <property type="match status" value="1"/>
</dbReference>
<feature type="domain" description="Major facilitator superfamily (MFS) profile" evidence="7">
    <location>
        <begin position="4"/>
        <end position="379"/>
    </location>
</feature>
<dbReference type="Pfam" id="PF07690">
    <property type="entry name" value="MFS_1"/>
    <property type="match status" value="1"/>
</dbReference>
<evidence type="ECO:0000256" key="1">
    <source>
        <dbReference type="ARBA" id="ARBA00004651"/>
    </source>
</evidence>
<evidence type="ECO:0000256" key="2">
    <source>
        <dbReference type="ARBA" id="ARBA00022475"/>
    </source>
</evidence>
<evidence type="ECO:0000313" key="9">
    <source>
        <dbReference type="Proteomes" id="UP001237105"/>
    </source>
</evidence>
<reference evidence="8 9" key="1">
    <citation type="submission" date="2023-05" db="EMBL/GenBank/DDBJ databases">
        <title>Draft genome sequence of Streptomyces sp. B-S-A12 isolated from a cave soil in Thailand.</title>
        <authorList>
            <person name="Chamroensaksri N."/>
            <person name="Muangham S."/>
        </authorList>
    </citation>
    <scope>NUCLEOTIDE SEQUENCE [LARGE SCALE GENOMIC DNA]</scope>
    <source>
        <strain evidence="8 9">B-S-A12</strain>
    </source>
</reference>
<feature type="transmembrane region" description="Helical" evidence="6">
    <location>
        <begin position="70"/>
        <end position="93"/>
    </location>
</feature>
<protein>
    <submittedName>
        <fullName evidence="8">MFS transporter</fullName>
    </submittedName>
</protein>
<feature type="transmembrane region" description="Helical" evidence="6">
    <location>
        <begin position="159"/>
        <end position="180"/>
    </location>
</feature>
<evidence type="ECO:0000256" key="3">
    <source>
        <dbReference type="ARBA" id="ARBA00022692"/>
    </source>
</evidence>
<feature type="transmembrane region" description="Helical" evidence="6">
    <location>
        <begin position="38"/>
        <end position="58"/>
    </location>
</feature>
<sequence>MPLALLALAISAFGIGTTEFVTNGLLPEVAGDFDVSIPTAGLLTSGYALGVVVGAPVLTAATTRIRRKHLLIGLMVLFIAGNLVAALAPTYGLLMTGRVLSALCHGAFFGVGSVVAAGLVSPDKKAGAISLMFTGLTLANVLGMPMGTVLGQHFGWRSAFWGVVVLGLVGLVGIATLVPNEQVAEESNLRSELAAFRKPQVWLGLAVTAIGFSGLLASFTYVTPMMTDVAGFSSSSITWLLALYGLGLVAGNYFGGKAADRALTATIFTLLIALAVVLLLFTFTAHNKVAAVITLFVLGGVGFGTIPPLQTRVMQLAGGPATLVSAANIAAFNLGAAVGAWLGGAAIDAGLGYTSPNWVGAVITTVGIFLAVVSVGMERRNRPKNTIIAATGASTESAPAPASRT</sequence>
<dbReference type="Proteomes" id="UP001237105">
    <property type="component" value="Unassembled WGS sequence"/>
</dbReference>
<keyword evidence="2" id="KW-1003">Cell membrane</keyword>
<keyword evidence="9" id="KW-1185">Reference proteome</keyword>
<dbReference type="SUPFAM" id="SSF103473">
    <property type="entry name" value="MFS general substrate transporter"/>
    <property type="match status" value="1"/>
</dbReference>
<keyword evidence="4 6" id="KW-1133">Transmembrane helix</keyword>
<gene>
    <name evidence="8" type="ORF">QIT00_19575</name>
</gene>
<proteinExistence type="predicted"/>
<dbReference type="InterPro" id="IPR020846">
    <property type="entry name" value="MFS_dom"/>
</dbReference>
<accession>A0ABT6SYN9</accession>
<dbReference type="InterPro" id="IPR050189">
    <property type="entry name" value="MFS_Efflux_Transporters"/>
</dbReference>
<feature type="transmembrane region" description="Helical" evidence="6">
    <location>
        <begin position="321"/>
        <end position="346"/>
    </location>
</feature>
<evidence type="ECO:0000259" key="7">
    <source>
        <dbReference type="PROSITE" id="PS50850"/>
    </source>
</evidence>
<keyword evidence="5 6" id="KW-0472">Membrane</keyword>
<feature type="transmembrane region" description="Helical" evidence="6">
    <location>
        <begin position="289"/>
        <end position="309"/>
    </location>
</feature>